<feature type="non-terminal residue" evidence="1">
    <location>
        <position position="80"/>
    </location>
</feature>
<proteinExistence type="predicted"/>
<protein>
    <submittedName>
        <fullName evidence="1">Uncharacterized protein</fullName>
    </submittedName>
</protein>
<dbReference type="EMBL" id="JANBOI010001339">
    <property type="protein sequence ID" value="KAJ1726846.1"/>
    <property type="molecule type" value="Genomic_DNA"/>
</dbReference>
<reference evidence="1" key="1">
    <citation type="submission" date="2022-07" db="EMBL/GenBank/DDBJ databases">
        <title>Phylogenomic reconstructions and comparative analyses of Kickxellomycotina fungi.</title>
        <authorList>
            <person name="Reynolds N.K."/>
            <person name="Stajich J.E."/>
            <person name="Barry K."/>
            <person name="Grigoriev I.V."/>
            <person name="Crous P."/>
            <person name="Smith M.E."/>
        </authorList>
    </citation>
    <scope>NUCLEOTIDE SEQUENCE</scope>
    <source>
        <strain evidence="1">BCRC 34381</strain>
    </source>
</reference>
<gene>
    <name evidence="1" type="ORF">LPJ61_004922</name>
</gene>
<organism evidence="1 2">
    <name type="scientific">Coemansia biformis</name>
    <dbReference type="NCBI Taxonomy" id="1286918"/>
    <lineage>
        <taxon>Eukaryota</taxon>
        <taxon>Fungi</taxon>
        <taxon>Fungi incertae sedis</taxon>
        <taxon>Zoopagomycota</taxon>
        <taxon>Kickxellomycotina</taxon>
        <taxon>Kickxellomycetes</taxon>
        <taxon>Kickxellales</taxon>
        <taxon>Kickxellaceae</taxon>
        <taxon>Coemansia</taxon>
    </lineage>
</organism>
<sequence length="80" mass="8783">IADLYYSVVDSVMAGMPNVRDVAVYGTDDNLHINHADSYSDDEQIDDDAYTGPAVIIGALQRVYDKAFSTISARITHVVF</sequence>
<comment type="caution">
    <text evidence="1">The sequence shown here is derived from an EMBL/GenBank/DDBJ whole genome shotgun (WGS) entry which is preliminary data.</text>
</comment>
<dbReference type="AlphaFoldDB" id="A0A9W8CWA3"/>
<accession>A0A9W8CWA3</accession>
<keyword evidence="2" id="KW-1185">Reference proteome</keyword>
<evidence type="ECO:0000313" key="1">
    <source>
        <dbReference type="EMBL" id="KAJ1726846.1"/>
    </source>
</evidence>
<name>A0A9W8CWA3_9FUNG</name>
<dbReference type="Proteomes" id="UP001143981">
    <property type="component" value="Unassembled WGS sequence"/>
</dbReference>
<evidence type="ECO:0000313" key="2">
    <source>
        <dbReference type="Proteomes" id="UP001143981"/>
    </source>
</evidence>
<feature type="non-terminal residue" evidence="1">
    <location>
        <position position="1"/>
    </location>
</feature>